<dbReference type="Proteomes" id="UP001338125">
    <property type="component" value="Unassembled WGS sequence"/>
</dbReference>
<dbReference type="PANTHER" id="PTHR43157:SF61">
    <property type="entry name" value="DEHYDROGENASE_REDUCTASE FAMILY PROTEIN, PUTATIVE (AFU_ORTHOLOGUE AFUA_3G01250)-RELATED"/>
    <property type="match status" value="1"/>
</dbReference>
<dbReference type="PRINTS" id="PR00081">
    <property type="entry name" value="GDHRDH"/>
</dbReference>
<reference evidence="3 4" key="1">
    <citation type="submission" date="2024-01" db="EMBL/GenBank/DDBJ databases">
        <title>Complete genome of Cladobotryum mycophilum ATHUM6906.</title>
        <authorList>
            <person name="Christinaki A.C."/>
            <person name="Myridakis A.I."/>
            <person name="Kouvelis V.N."/>
        </authorList>
    </citation>
    <scope>NUCLEOTIDE SEQUENCE [LARGE SCALE GENOMIC DNA]</scope>
    <source>
        <strain evidence="3 4">ATHUM6906</strain>
    </source>
</reference>
<dbReference type="InterPro" id="IPR036291">
    <property type="entry name" value="NAD(P)-bd_dom_sf"/>
</dbReference>
<accession>A0ABR0S9F6</accession>
<name>A0ABR0S9F6_9HYPO</name>
<dbReference type="InterPro" id="IPR002347">
    <property type="entry name" value="SDR_fam"/>
</dbReference>
<gene>
    <name evidence="3" type="ORF">PT974_09955</name>
</gene>
<evidence type="ECO:0000313" key="4">
    <source>
        <dbReference type="Proteomes" id="UP001338125"/>
    </source>
</evidence>
<organism evidence="3 4">
    <name type="scientific">Cladobotryum mycophilum</name>
    <dbReference type="NCBI Taxonomy" id="491253"/>
    <lineage>
        <taxon>Eukaryota</taxon>
        <taxon>Fungi</taxon>
        <taxon>Dikarya</taxon>
        <taxon>Ascomycota</taxon>
        <taxon>Pezizomycotina</taxon>
        <taxon>Sordariomycetes</taxon>
        <taxon>Hypocreomycetidae</taxon>
        <taxon>Hypocreales</taxon>
        <taxon>Hypocreaceae</taxon>
        <taxon>Cladobotryum</taxon>
    </lineage>
</organism>
<keyword evidence="1" id="KW-0560">Oxidoreductase</keyword>
<dbReference type="InterPro" id="IPR013968">
    <property type="entry name" value="PKS_KR"/>
</dbReference>
<comment type="caution">
    <text evidence="3">The sequence shown here is derived from an EMBL/GenBank/DDBJ whole genome shotgun (WGS) entry which is preliminary data.</text>
</comment>
<dbReference type="PANTHER" id="PTHR43157">
    <property type="entry name" value="PHOSPHATIDYLINOSITOL-GLYCAN BIOSYNTHESIS CLASS F PROTEIN-RELATED"/>
    <property type="match status" value="1"/>
</dbReference>
<proteinExistence type="predicted"/>
<evidence type="ECO:0000313" key="3">
    <source>
        <dbReference type="EMBL" id="KAK5988472.1"/>
    </source>
</evidence>
<protein>
    <submittedName>
        <fullName evidence="3">Short chain dehydrogenase FGM9</fullName>
    </submittedName>
</protein>
<sequence length="316" mass="34604">MSLLSLLRAQYKHLPIPLSPDDVAGRTYIVTGANSGLGLECTKHLVRLGAARVIMAVRNVQSGEEAKAAIEGETGRCAEGGGELDRIDGLIENAAIANNTWLELEGNASDYTVNVLSTILLAALMLPHMEKSAQKFDILPRIAIIGSGAAFQARAVLDKLDINDIFGDLRNREKWEPQITSNYPLSKLLLHFAYLQLIRLAPVERTGVVINLVNPGICYSGLTRNANMTMWLQVNLARLLMGRTAEAGSRTLLHGLAVGKEGHGKYLSECEISEHLVPEWVTDDDGKKWQIRVWEQVSEILQKEQPGCLDGLSKSS</sequence>
<keyword evidence="4" id="KW-1185">Reference proteome</keyword>
<evidence type="ECO:0000256" key="1">
    <source>
        <dbReference type="ARBA" id="ARBA00023002"/>
    </source>
</evidence>
<dbReference type="EMBL" id="JAVFKD010000015">
    <property type="protein sequence ID" value="KAK5988472.1"/>
    <property type="molecule type" value="Genomic_DNA"/>
</dbReference>
<dbReference type="Gene3D" id="3.40.50.720">
    <property type="entry name" value="NAD(P)-binding Rossmann-like Domain"/>
    <property type="match status" value="1"/>
</dbReference>
<feature type="domain" description="Ketoreductase (KR)" evidence="2">
    <location>
        <begin position="27"/>
        <end position="71"/>
    </location>
</feature>
<dbReference type="SUPFAM" id="SSF51735">
    <property type="entry name" value="NAD(P)-binding Rossmann-fold domains"/>
    <property type="match status" value="1"/>
</dbReference>
<dbReference type="Pfam" id="PF08659">
    <property type="entry name" value="KR"/>
    <property type="match status" value="1"/>
</dbReference>
<evidence type="ECO:0000259" key="2">
    <source>
        <dbReference type="Pfam" id="PF08659"/>
    </source>
</evidence>